<proteinExistence type="predicted"/>
<feature type="region of interest" description="Disordered" evidence="1">
    <location>
        <begin position="256"/>
        <end position="284"/>
    </location>
</feature>
<evidence type="ECO:0000256" key="2">
    <source>
        <dbReference type="SAM" id="SignalP"/>
    </source>
</evidence>
<comment type="caution">
    <text evidence="3">The sequence shown here is derived from an EMBL/GenBank/DDBJ whole genome shotgun (WGS) entry which is preliminary data.</text>
</comment>
<dbReference type="EMBL" id="JAVDWE010000022">
    <property type="protein sequence ID" value="MDR7097311.1"/>
    <property type="molecule type" value="Genomic_DNA"/>
</dbReference>
<keyword evidence="2" id="KW-0732">Signal</keyword>
<evidence type="ECO:0000313" key="3">
    <source>
        <dbReference type="EMBL" id="MDR7097311.1"/>
    </source>
</evidence>
<keyword evidence="4" id="KW-1185">Reference proteome</keyword>
<feature type="region of interest" description="Disordered" evidence="1">
    <location>
        <begin position="192"/>
        <end position="238"/>
    </location>
</feature>
<dbReference type="RefSeq" id="WP_204735621.1">
    <property type="nucleotide sequence ID" value="NZ_JAVDWE010000022.1"/>
</dbReference>
<sequence length="284" mass="30044">MRSVIPALATASLLGVAPGATAIETTADTVTVLVVSHGCQSGLVIPATVIDNAWPARRDFPDAEHFEACWDGLITRPVIRGFVPACSRRYGPAPARRAVQRCAARRRNNSPTPMSTLHISRDGARRITAALAASHARDAEGLPKPSLYGRGRFYGSVERFHLFVTCNVWIAARLRDTGVAVRLALALTAGTPVGSRRRGHPHHAGRHGAAPAAQGGPGGRRTAAGVTSRGRTGPGQLVRARMGARWPRGLRADRALCRAGDPGHPACGRDRAADGEAQPTRVQD</sequence>
<organism evidence="3 4">
    <name type="scientific">Hydrogenophaga laconesensis</name>
    <dbReference type="NCBI Taxonomy" id="1805971"/>
    <lineage>
        <taxon>Bacteria</taxon>
        <taxon>Pseudomonadati</taxon>
        <taxon>Pseudomonadota</taxon>
        <taxon>Betaproteobacteria</taxon>
        <taxon>Burkholderiales</taxon>
        <taxon>Comamonadaceae</taxon>
        <taxon>Hydrogenophaga</taxon>
    </lineage>
</organism>
<dbReference type="Proteomes" id="UP001265550">
    <property type="component" value="Unassembled WGS sequence"/>
</dbReference>
<evidence type="ECO:0000313" key="4">
    <source>
        <dbReference type="Proteomes" id="UP001265550"/>
    </source>
</evidence>
<feature type="chain" id="PRO_5047375526" description="DUF2459 domain-containing protein" evidence="2">
    <location>
        <begin position="23"/>
        <end position="284"/>
    </location>
</feature>
<gene>
    <name evidence="3" type="ORF">J2X09_005085</name>
</gene>
<dbReference type="Pfam" id="PF09601">
    <property type="entry name" value="DUF2459"/>
    <property type="match status" value="1"/>
</dbReference>
<evidence type="ECO:0000256" key="1">
    <source>
        <dbReference type="SAM" id="MobiDB-lite"/>
    </source>
</evidence>
<name>A0ABU1VIJ7_9BURK</name>
<feature type="compositionally biased region" description="Low complexity" evidence="1">
    <location>
        <begin position="207"/>
        <end position="225"/>
    </location>
</feature>
<evidence type="ECO:0008006" key="5">
    <source>
        <dbReference type="Google" id="ProtNLM"/>
    </source>
</evidence>
<feature type="signal peptide" evidence="2">
    <location>
        <begin position="1"/>
        <end position="22"/>
    </location>
</feature>
<protein>
    <recommendedName>
        <fullName evidence="5">DUF2459 domain-containing protein</fullName>
    </recommendedName>
</protein>
<accession>A0ABU1VIJ7</accession>
<reference evidence="3 4" key="1">
    <citation type="submission" date="2023-07" db="EMBL/GenBank/DDBJ databases">
        <title>Sorghum-associated microbial communities from plants grown in Nebraska, USA.</title>
        <authorList>
            <person name="Schachtman D."/>
        </authorList>
    </citation>
    <scope>NUCLEOTIDE SEQUENCE [LARGE SCALE GENOMIC DNA]</scope>
    <source>
        <strain evidence="3 4">BE240</strain>
    </source>
</reference>
<feature type="compositionally biased region" description="Basic residues" evidence="1">
    <location>
        <begin position="195"/>
        <end position="206"/>
    </location>
</feature>
<dbReference type="InterPro" id="IPR011727">
    <property type="entry name" value="CHP02117"/>
</dbReference>